<evidence type="ECO:0000256" key="1">
    <source>
        <dbReference type="SAM" id="Coils"/>
    </source>
</evidence>
<evidence type="ECO:0000313" key="2">
    <source>
        <dbReference type="EMBL" id="KAF2859068.1"/>
    </source>
</evidence>
<dbReference type="AlphaFoldDB" id="A0A6A7BX41"/>
<sequence length="412" mass="44048">MGPVAVSNPSADSAVSSLPTGQLLNIAPGQAFFAPKRNGWAISIATALVGIAFGFTSNAKLKKKQAGGGELVEETVIEAVETVSQQITRKLEEQAALNSRLLDMVEWDRQNMKPPQDDLAATLRINGNRFEQNVENAQQAWDKANEIAHEANKKHHNELLKKVQTVQTETMQHRQDSAKQVQGTAGWALLADMIDERQASHGESVNAVSKGFAHFPAVPNLAANSHADTAAMTLTGTDAATFSANSSAPPPAGHPTPIFSFSANASGEDVALERTFTTYAAPIFSFTSSPAGVEPSIRVSGTTPAASFALSQALSTTPAFQFKGGAWIRGKRGLAGKYTKSADLELCSSRVKTKCQYSSSQCHYWGKNLGNVLVSSGTSLSYTRKFLSTQTLVRDAGHHLRIAPWRPAQQAT</sequence>
<keyword evidence="3" id="KW-1185">Reference proteome</keyword>
<protein>
    <submittedName>
        <fullName evidence="2">Uncharacterized protein</fullName>
    </submittedName>
</protein>
<dbReference type="EMBL" id="MU005998">
    <property type="protein sequence ID" value="KAF2859068.1"/>
    <property type="molecule type" value="Genomic_DNA"/>
</dbReference>
<dbReference type="Proteomes" id="UP000799421">
    <property type="component" value="Unassembled WGS sequence"/>
</dbReference>
<keyword evidence="1" id="KW-0175">Coiled coil</keyword>
<name>A0A6A7BX41_9PEZI</name>
<organism evidence="2 3">
    <name type="scientific">Piedraia hortae CBS 480.64</name>
    <dbReference type="NCBI Taxonomy" id="1314780"/>
    <lineage>
        <taxon>Eukaryota</taxon>
        <taxon>Fungi</taxon>
        <taxon>Dikarya</taxon>
        <taxon>Ascomycota</taxon>
        <taxon>Pezizomycotina</taxon>
        <taxon>Dothideomycetes</taxon>
        <taxon>Dothideomycetidae</taxon>
        <taxon>Capnodiales</taxon>
        <taxon>Piedraiaceae</taxon>
        <taxon>Piedraia</taxon>
    </lineage>
</organism>
<accession>A0A6A7BX41</accession>
<gene>
    <name evidence="2" type="ORF">K470DRAFT_265572</name>
</gene>
<feature type="coiled-coil region" evidence="1">
    <location>
        <begin position="120"/>
        <end position="154"/>
    </location>
</feature>
<reference evidence="2" key="1">
    <citation type="journal article" date="2020" name="Stud. Mycol.">
        <title>101 Dothideomycetes genomes: a test case for predicting lifestyles and emergence of pathogens.</title>
        <authorList>
            <person name="Haridas S."/>
            <person name="Albert R."/>
            <person name="Binder M."/>
            <person name="Bloem J."/>
            <person name="Labutti K."/>
            <person name="Salamov A."/>
            <person name="Andreopoulos B."/>
            <person name="Baker S."/>
            <person name="Barry K."/>
            <person name="Bills G."/>
            <person name="Bluhm B."/>
            <person name="Cannon C."/>
            <person name="Castanera R."/>
            <person name="Culley D."/>
            <person name="Daum C."/>
            <person name="Ezra D."/>
            <person name="Gonzalez J."/>
            <person name="Henrissat B."/>
            <person name="Kuo A."/>
            <person name="Liang C."/>
            <person name="Lipzen A."/>
            <person name="Lutzoni F."/>
            <person name="Magnuson J."/>
            <person name="Mondo S."/>
            <person name="Nolan M."/>
            <person name="Ohm R."/>
            <person name="Pangilinan J."/>
            <person name="Park H.-J."/>
            <person name="Ramirez L."/>
            <person name="Alfaro M."/>
            <person name="Sun H."/>
            <person name="Tritt A."/>
            <person name="Yoshinaga Y."/>
            <person name="Zwiers L.-H."/>
            <person name="Turgeon B."/>
            <person name="Goodwin S."/>
            <person name="Spatafora J."/>
            <person name="Crous P."/>
            <person name="Grigoriev I."/>
        </authorList>
    </citation>
    <scope>NUCLEOTIDE SEQUENCE</scope>
    <source>
        <strain evidence="2">CBS 480.64</strain>
    </source>
</reference>
<proteinExistence type="predicted"/>
<evidence type="ECO:0000313" key="3">
    <source>
        <dbReference type="Proteomes" id="UP000799421"/>
    </source>
</evidence>